<dbReference type="EMBL" id="CAJHJG010003828">
    <property type="protein sequence ID" value="CAD6935999.1"/>
    <property type="molecule type" value="Genomic_DNA"/>
</dbReference>
<evidence type="ECO:0000256" key="2">
    <source>
        <dbReference type="SAM" id="MobiDB-lite"/>
    </source>
</evidence>
<gene>
    <name evidence="3" type="ORF">JKIAZH3_G7627</name>
</gene>
<feature type="region of interest" description="Disordered" evidence="2">
    <location>
        <begin position="1"/>
        <end position="31"/>
    </location>
</feature>
<feature type="compositionally biased region" description="Polar residues" evidence="2">
    <location>
        <begin position="22"/>
        <end position="31"/>
    </location>
</feature>
<dbReference type="Proteomes" id="UP000836402">
    <property type="component" value="Unassembled WGS sequence"/>
</dbReference>
<name>A0ABN7J0V5_9BASI</name>
<accession>A0ABN7J0V5</accession>
<evidence type="ECO:0000256" key="1">
    <source>
        <dbReference type="SAM" id="Coils"/>
    </source>
</evidence>
<keyword evidence="1" id="KW-0175">Coiled coil</keyword>
<keyword evidence="4" id="KW-1185">Reference proteome</keyword>
<feature type="region of interest" description="Disordered" evidence="2">
    <location>
        <begin position="71"/>
        <end position="103"/>
    </location>
</feature>
<sequence length="103" mass="11123">ILKMPPKQTTEGEPITGAAASGSPTRASTQPTMSDLALMLERMELKVDGLQETQAAADARIAGLTSRISTVERSRDQRAPSPDTVRRDQVESSTEFVADRQLP</sequence>
<feature type="non-terminal residue" evidence="3">
    <location>
        <position position="103"/>
    </location>
</feature>
<evidence type="ECO:0000313" key="3">
    <source>
        <dbReference type="EMBL" id="CAD6935999.1"/>
    </source>
</evidence>
<protein>
    <submittedName>
        <fullName evidence="3">Uncharacterized protein</fullName>
    </submittedName>
</protein>
<comment type="caution">
    <text evidence="3">The sequence shown here is derived from an EMBL/GenBank/DDBJ whole genome shotgun (WGS) entry which is preliminary data.</text>
</comment>
<proteinExistence type="predicted"/>
<feature type="compositionally biased region" description="Basic and acidic residues" evidence="2">
    <location>
        <begin position="71"/>
        <end position="90"/>
    </location>
</feature>
<evidence type="ECO:0000313" key="4">
    <source>
        <dbReference type="Proteomes" id="UP000836402"/>
    </source>
</evidence>
<organism evidence="3 4">
    <name type="scientific">Tilletia caries</name>
    <name type="common">wheat bunt fungus</name>
    <dbReference type="NCBI Taxonomy" id="13290"/>
    <lineage>
        <taxon>Eukaryota</taxon>
        <taxon>Fungi</taxon>
        <taxon>Dikarya</taxon>
        <taxon>Basidiomycota</taxon>
        <taxon>Ustilaginomycotina</taxon>
        <taxon>Exobasidiomycetes</taxon>
        <taxon>Tilletiales</taxon>
        <taxon>Tilletiaceae</taxon>
        <taxon>Tilletia</taxon>
    </lineage>
</organism>
<feature type="non-terminal residue" evidence="3">
    <location>
        <position position="1"/>
    </location>
</feature>
<feature type="coiled-coil region" evidence="1">
    <location>
        <begin position="33"/>
        <end position="60"/>
    </location>
</feature>
<reference evidence="3" key="1">
    <citation type="submission" date="2020-10" db="EMBL/GenBank/DDBJ databases">
        <authorList>
            <person name="Sedaghatjoo S."/>
        </authorList>
    </citation>
    <scope>NUCLEOTIDE SEQUENCE</scope>
    <source>
        <strain evidence="3">AZH3</strain>
    </source>
</reference>